<dbReference type="InterPro" id="IPR050391">
    <property type="entry name" value="Mito_Metabolite_Transporter"/>
</dbReference>
<name>A0A7S2CPY6_9STRA</name>
<reference evidence="10" key="1">
    <citation type="submission" date="2021-01" db="EMBL/GenBank/DDBJ databases">
        <authorList>
            <person name="Corre E."/>
            <person name="Pelletier E."/>
            <person name="Niang G."/>
            <person name="Scheremetjew M."/>
            <person name="Finn R."/>
            <person name="Kale V."/>
            <person name="Holt S."/>
            <person name="Cochrane G."/>
            <person name="Meng A."/>
            <person name="Brown T."/>
            <person name="Cohen L."/>
        </authorList>
    </citation>
    <scope>NUCLEOTIDE SEQUENCE</scope>
    <source>
        <strain evidence="10">CCMP1381</strain>
    </source>
</reference>
<comment type="subcellular location">
    <subcellularLocation>
        <location evidence="1">Membrane</location>
        <topology evidence="1">Multi-pass membrane protein</topology>
    </subcellularLocation>
</comment>
<keyword evidence="6" id="KW-1133">Transmembrane helix</keyword>
<evidence type="ECO:0000256" key="4">
    <source>
        <dbReference type="ARBA" id="ARBA00022692"/>
    </source>
</evidence>
<proteinExistence type="inferred from homology"/>
<keyword evidence="4 8" id="KW-0812">Transmembrane</keyword>
<comment type="similarity">
    <text evidence="2 9">Belongs to the mitochondrial carrier (TC 2.A.29) family.</text>
</comment>
<dbReference type="InterPro" id="IPR023395">
    <property type="entry name" value="MCP_dom_sf"/>
</dbReference>
<dbReference type="AlphaFoldDB" id="A0A7S2CPY6"/>
<evidence type="ECO:0000256" key="9">
    <source>
        <dbReference type="RuleBase" id="RU000488"/>
    </source>
</evidence>
<evidence type="ECO:0000256" key="2">
    <source>
        <dbReference type="ARBA" id="ARBA00006375"/>
    </source>
</evidence>
<dbReference type="Gene3D" id="1.50.40.10">
    <property type="entry name" value="Mitochondrial carrier domain"/>
    <property type="match status" value="1"/>
</dbReference>
<evidence type="ECO:0000256" key="6">
    <source>
        <dbReference type="ARBA" id="ARBA00022989"/>
    </source>
</evidence>
<dbReference type="GO" id="GO:0016020">
    <property type="term" value="C:membrane"/>
    <property type="evidence" value="ECO:0007669"/>
    <property type="project" value="UniProtKB-SubCell"/>
</dbReference>
<dbReference type="PROSITE" id="PS50920">
    <property type="entry name" value="SOLCAR"/>
    <property type="match status" value="1"/>
</dbReference>
<protein>
    <recommendedName>
        <fullName evidence="11">Mitochondrial carrier protein</fullName>
    </recommendedName>
</protein>
<keyword evidence="3 9" id="KW-0813">Transport</keyword>
<evidence type="ECO:0000313" key="10">
    <source>
        <dbReference type="EMBL" id="CAD9432134.1"/>
    </source>
</evidence>
<keyword evidence="5" id="KW-0677">Repeat</keyword>
<evidence type="ECO:0000256" key="8">
    <source>
        <dbReference type="PROSITE-ProRule" id="PRU00282"/>
    </source>
</evidence>
<accession>A0A7S2CPY6</accession>
<dbReference type="InterPro" id="IPR018108">
    <property type="entry name" value="MCP_transmembrane"/>
</dbReference>
<evidence type="ECO:0008006" key="11">
    <source>
        <dbReference type="Google" id="ProtNLM"/>
    </source>
</evidence>
<dbReference type="SUPFAM" id="SSF103506">
    <property type="entry name" value="Mitochondrial carrier"/>
    <property type="match status" value="1"/>
</dbReference>
<evidence type="ECO:0000256" key="5">
    <source>
        <dbReference type="ARBA" id="ARBA00022737"/>
    </source>
</evidence>
<evidence type="ECO:0000256" key="7">
    <source>
        <dbReference type="ARBA" id="ARBA00023136"/>
    </source>
</evidence>
<dbReference type="PANTHER" id="PTHR45618">
    <property type="entry name" value="MITOCHONDRIAL DICARBOXYLATE CARRIER-RELATED"/>
    <property type="match status" value="1"/>
</dbReference>
<dbReference type="EMBL" id="HBGS01031810">
    <property type="protein sequence ID" value="CAD9432134.1"/>
    <property type="molecule type" value="Transcribed_RNA"/>
</dbReference>
<organism evidence="10">
    <name type="scientific">Octactis speculum</name>
    <dbReference type="NCBI Taxonomy" id="3111310"/>
    <lineage>
        <taxon>Eukaryota</taxon>
        <taxon>Sar</taxon>
        <taxon>Stramenopiles</taxon>
        <taxon>Ochrophyta</taxon>
        <taxon>Dictyochophyceae</taxon>
        <taxon>Dictyochales</taxon>
        <taxon>Dictyochaceae</taxon>
        <taxon>Octactis</taxon>
    </lineage>
</organism>
<evidence type="ECO:0000256" key="1">
    <source>
        <dbReference type="ARBA" id="ARBA00004141"/>
    </source>
</evidence>
<feature type="repeat" description="Solcar" evidence="8">
    <location>
        <begin position="36"/>
        <end position="119"/>
    </location>
</feature>
<dbReference type="Pfam" id="PF00153">
    <property type="entry name" value="Mito_carr"/>
    <property type="match status" value="1"/>
</dbReference>
<keyword evidence="7 8" id="KW-0472">Membrane</keyword>
<gene>
    <name evidence="10" type="ORF">DSPE1174_LOCUS16301</name>
</gene>
<sequence length="135" mass="14919">MAQDKLRSVEITRRKTESYIESPDVAKASSEVQTAISLPVRMVVSAVGGMVGATVCHPIDVVRINMQVFKYNGISNAVTSIVKRSGFLGGLYPGLDGAYLRQWTYGSCRMGIYSFLQDKVWFLPSLNPFAVRVRP</sequence>
<evidence type="ECO:0000256" key="3">
    <source>
        <dbReference type="ARBA" id="ARBA00022448"/>
    </source>
</evidence>